<reference evidence="1" key="2">
    <citation type="submission" date="2020-09" db="EMBL/GenBank/DDBJ databases">
        <authorList>
            <person name="Sun Q."/>
            <person name="Kim S."/>
        </authorList>
    </citation>
    <scope>NUCLEOTIDE SEQUENCE</scope>
    <source>
        <strain evidence="1">KCTC 32182</strain>
    </source>
</reference>
<evidence type="ECO:0000313" key="2">
    <source>
        <dbReference type="Proteomes" id="UP000645257"/>
    </source>
</evidence>
<dbReference type="Proteomes" id="UP000645257">
    <property type="component" value="Unassembled WGS sequence"/>
</dbReference>
<name>A0A918P469_9NEIS</name>
<comment type="caution">
    <text evidence="1">The sequence shown here is derived from an EMBL/GenBank/DDBJ whole genome shotgun (WGS) entry which is preliminary data.</text>
</comment>
<protein>
    <submittedName>
        <fullName evidence="1">Uncharacterized protein</fullName>
    </submittedName>
</protein>
<dbReference type="AlphaFoldDB" id="A0A918P469"/>
<keyword evidence="2" id="KW-1185">Reference proteome</keyword>
<organism evidence="1 2">
    <name type="scientific">Paludibacterium paludis</name>
    <dbReference type="NCBI Taxonomy" id="1225769"/>
    <lineage>
        <taxon>Bacteria</taxon>
        <taxon>Pseudomonadati</taxon>
        <taxon>Pseudomonadota</taxon>
        <taxon>Betaproteobacteria</taxon>
        <taxon>Neisseriales</taxon>
        <taxon>Chromobacteriaceae</taxon>
        <taxon>Paludibacterium</taxon>
    </lineage>
</organism>
<dbReference type="EMBL" id="BMYX01000011">
    <property type="protein sequence ID" value="GGY17449.1"/>
    <property type="molecule type" value="Genomic_DNA"/>
</dbReference>
<reference evidence="1" key="1">
    <citation type="journal article" date="2014" name="Int. J. Syst. Evol. Microbiol.">
        <title>Complete genome sequence of Corynebacterium casei LMG S-19264T (=DSM 44701T), isolated from a smear-ripened cheese.</title>
        <authorList>
            <consortium name="US DOE Joint Genome Institute (JGI-PGF)"/>
            <person name="Walter F."/>
            <person name="Albersmeier A."/>
            <person name="Kalinowski J."/>
            <person name="Ruckert C."/>
        </authorList>
    </citation>
    <scope>NUCLEOTIDE SEQUENCE</scope>
    <source>
        <strain evidence="1">KCTC 32182</strain>
    </source>
</reference>
<proteinExistence type="predicted"/>
<gene>
    <name evidence="1" type="ORF">GCM10011289_21120</name>
</gene>
<sequence>MKEFVAIDRPKARRPGLNAFLGTGGVPILGEFKAGCPGIADAGVEASEEGEEVPRG</sequence>
<evidence type="ECO:0000313" key="1">
    <source>
        <dbReference type="EMBL" id="GGY17449.1"/>
    </source>
</evidence>
<accession>A0A918P469</accession>